<comment type="caution">
    <text evidence="7">The sequence shown here is derived from an EMBL/GenBank/DDBJ whole genome shotgun (WGS) entry which is preliminary data.</text>
</comment>
<evidence type="ECO:0000259" key="5">
    <source>
        <dbReference type="SMART" id="SM00796"/>
    </source>
</evidence>
<dbReference type="InterPro" id="IPR052708">
    <property type="entry name" value="PxpC"/>
</dbReference>
<gene>
    <name evidence="7" type="ORF">H9638_03135</name>
</gene>
<keyword evidence="1" id="KW-0547">Nucleotide-binding</keyword>
<feature type="compositionally biased region" description="Low complexity" evidence="4">
    <location>
        <begin position="34"/>
        <end position="47"/>
    </location>
</feature>
<dbReference type="SMART" id="SM00796">
    <property type="entry name" value="AHS1"/>
    <property type="match status" value="1"/>
</dbReference>
<keyword evidence="8" id="KW-1185">Reference proteome</keyword>
<protein>
    <submittedName>
        <fullName evidence="7">5-oxoprolinase/urea amidolyase family protein</fullName>
    </submittedName>
</protein>
<evidence type="ECO:0000313" key="7">
    <source>
        <dbReference type="EMBL" id="MBD8042800.1"/>
    </source>
</evidence>
<keyword evidence="2" id="KW-0378">Hydrolase</keyword>
<evidence type="ECO:0000256" key="3">
    <source>
        <dbReference type="ARBA" id="ARBA00022840"/>
    </source>
</evidence>
<dbReference type="InterPro" id="IPR029000">
    <property type="entry name" value="Cyclophilin-like_dom_sf"/>
</dbReference>
<keyword evidence="3" id="KW-0067">ATP-binding</keyword>
<dbReference type="SUPFAM" id="SSF160467">
    <property type="entry name" value="PH0987 N-terminal domain-like"/>
    <property type="match status" value="1"/>
</dbReference>
<reference evidence="7 8" key="1">
    <citation type="submission" date="2020-08" db="EMBL/GenBank/DDBJ databases">
        <title>A Genomic Blueprint of the Chicken Gut Microbiome.</title>
        <authorList>
            <person name="Gilroy R."/>
            <person name="Ravi A."/>
            <person name="Getino M."/>
            <person name="Pursley I."/>
            <person name="Horton D.L."/>
            <person name="Alikhan N.-F."/>
            <person name="Baker D."/>
            <person name="Gharbi K."/>
            <person name="Hall N."/>
            <person name="Watson M."/>
            <person name="Adriaenssens E.M."/>
            <person name="Foster-Nyarko E."/>
            <person name="Jarju S."/>
            <person name="Secka A."/>
            <person name="Antonio M."/>
            <person name="Oren A."/>
            <person name="Chaudhuri R."/>
            <person name="La Ragione R.M."/>
            <person name="Hildebrand F."/>
            <person name="Pallen M.J."/>
        </authorList>
    </citation>
    <scope>NUCLEOTIDE SEQUENCE [LARGE SCALE GENOMIC DNA]</scope>
    <source>
        <strain evidence="7 8">Sa2BUA2</strain>
    </source>
</reference>
<evidence type="ECO:0000313" key="8">
    <source>
        <dbReference type="Proteomes" id="UP000652763"/>
    </source>
</evidence>
<dbReference type="InterPro" id="IPR003778">
    <property type="entry name" value="CT_A_B"/>
</dbReference>
<feature type="region of interest" description="Disordered" evidence="4">
    <location>
        <begin position="21"/>
        <end position="56"/>
    </location>
</feature>
<feature type="domain" description="Carboxyltransferase" evidence="6">
    <location>
        <begin position="330"/>
        <end position="601"/>
    </location>
</feature>
<dbReference type="SUPFAM" id="SSF50891">
    <property type="entry name" value="Cyclophilin-like"/>
    <property type="match status" value="2"/>
</dbReference>
<evidence type="ECO:0000256" key="1">
    <source>
        <dbReference type="ARBA" id="ARBA00022741"/>
    </source>
</evidence>
<dbReference type="Pfam" id="PF02626">
    <property type="entry name" value="CT_A_B"/>
    <property type="match status" value="1"/>
</dbReference>
<dbReference type="PANTHER" id="PTHR43309">
    <property type="entry name" value="5-OXOPROLINASE SUBUNIT C"/>
    <property type="match status" value="1"/>
</dbReference>
<accession>A0ABR8YF16</accession>
<dbReference type="PANTHER" id="PTHR43309:SF3">
    <property type="entry name" value="5-OXOPROLINASE SUBUNIT C"/>
    <property type="match status" value="1"/>
</dbReference>
<name>A0ABR8YF16_9MICC</name>
<dbReference type="EMBL" id="JACSQC010000001">
    <property type="protein sequence ID" value="MBD8042800.1"/>
    <property type="molecule type" value="Genomic_DNA"/>
</dbReference>
<feature type="compositionally biased region" description="Polar residues" evidence="4">
    <location>
        <begin position="280"/>
        <end position="290"/>
    </location>
</feature>
<feature type="domain" description="Carboxyltransferase" evidence="5">
    <location>
        <begin position="57"/>
        <end position="252"/>
    </location>
</feature>
<sequence>MGTPRGPWRWAGQYARRWKKTASPLPVSSNAGSPVQAAGPGAAAAPRPGEPARVRPPHIRQAGSRALLIETTGTAAASSLHAQLLAAPLPGQVEVVPAARTVLLRLATPAYARQAAELLAALDPVVPAAVRSASSAAPLVELDTVYDGEDLAEVARLTGLGTSDAVAAAHSGTEWTAAFCGFVPGFAYLTGGDPRLAVPRRDVPRTRVPAGAVALAGQYSAAYPGPSPGGWQLIGRTAAPLWDLDREAPALIVPGARVRFRPVRERFELQPEAGRGFPASTDTHAANGSSGPAAPELPATPRTQAAPAAVVLHPGPQTTVQDRGRAGYSSIGVGTSGAADRAALARANRLVGSRPDAAALEVLFGGLALRAERDLVLAVTGAACPLSVLAAGGTERPVLPDAPFLLRTGEVLSLRMPPAGLRSYVAFRGGLDLPLVLGSRATDTLAKLGPDPLTAGTRLCVGPDPGTAVGLCEVPPPLPGADAELRYLPGPRQDWFSAAGMDAFADQGWTVGNDSNRVGIRFTGEPLPGRRAGELESEAVLPGSIQVPASGLPILFLADAPVTGGYPVIGVVVETDLDLAAQLRPGTTVRFIPVPPLSVPGPVPGPGLVPGAD</sequence>
<dbReference type="NCBIfam" id="TIGR00724">
    <property type="entry name" value="urea_amlyse_rel"/>
    <property type="match status" value="1"/>
</dbReference>
<evidence type="ECO:0000256" key="2">
    <source>
        <dbReference type="ARBA" id="ARBA00022801"/>
    </source>
</evidence>
<evidence type="ECO:0000259" key="6">
    <source>
        <dbReference type="SMART" id="SM00797"/>
    </source>
</evidence>
<dbReference type="Gene3D" id="2.40.100.10">
    <property type="entry name" value="Cyclophilin-like"/>
    <property type="match status" value="2"/>
</dbReference>
<dbReference type="Gene3D" id="3.30.1360.40">
    <property type="match status" value="1"/>
</dbReference>
<proteinExistence type="predicted"/>
<dbReference type="Pfam" id="PF02682">
    <property type="entry name" value="CT_C_D"/>
    <property type="match status" value="1"/>
</dbReference>
<evidence type="ECO:0000256" key="4">
    <source>
        <dbReference type="SAM" id="MobiDB-lite"/>
    </source>
</evidence>
<feature type="region of interest" description="Disordered" evidence="4">
    <location>
        <begin position="271"/>
        <end position="300"/>
    </location>
</feature>
<dbReference type="Proteomes" id="UP000652763">
    <property type="component" value="Unassembled WGS sequence"/>
</dbReference>
<organism evidence="7 8">
    <name type="scientific">Arthrobacter pullicola</name>
    <dbReference type="NCBI Taxonomy" id="2762224"/>
    <lineage>
        <taxon>Bacteria</taxon>
        <taxon>Bacillati</taxon>
        <taxon>Actinomycetota</taxon>
        <taxon>Actinomycetes</taxon>
        <taxon>Micrococcales</taxon>
        <taxon>Micrococcaceae</taxon>
        <taxon>Arthrobacter</taxon>
    </lineage>
</organism>
<dbReference type="SMART" id="SM00797">
    <property type="entry name" value="AHS2"/>
    <property type="match status" value="1"/>
</dbReference>
<dbReference type="InterPro" id="IPR003833">
    <property type="entry name" value="CT_C_D"/>
</dbReference>